<dbReference type="GO" id="GO:0005524">
    <property type="term" value="F:ATP binding"/>
    <property type="evidence" value="ECO:0007669"/>
    <property type="project" value="UniProtKB-KW"/>
</dbReference>
<dbReference type="Pfam" id="PF05783">
    <property type="entry name" value="DLIC"/>
    <property type="match status" value="1"/>
</dbReference>
<evidence type="ECO:0000256" key="3">
    <source>
        <dbReference type="ARBA" id="ARBA00022490"/>
    </source>
</evidence>
<dbReference type="GO" id="GO:0005868">
    <property type="term" value="C:cytoplasmic dynein complex"/>
    <property type="evidence" value="ECO:0007669"/>
    <property type="project" value="UniProtKB-UniRule"/>
</dbReference>
<evidence type="ECO:0000313" key="11">
    <source>
        <dbReference type="EMBL" id="GMF27209.1"/>
    </source>
</evidence>
<comment type="similarity">
    <text evidence="10">Belongs to the dynein light intermediate chain family.</text>
</comment>
<keyword evidence="9 10" id="KW-0206">Cytoskeleton</keyword>
<dbReference type="PANTHER" id="PTHR12688">
    <property type="entry name" value="DYNEIN LIGHT INTERMEDIATE CHAIN"/>
    <property type="match status" value="1"/>
</dbReference>
<organism evidence="11 12">
    <name type="scientific">Phytophthora lilii</name>
    <dbReference type="NCBI Taxonomy" id="2077276"/>
    <lineage>
        <taxon>Eukaryota</taxon>
        <taxon>Sar</taxon>
        <taxon>Stramenopiles</taxon>
        <taxon>Oomycota</taxon>
        <taxon>Peronosporomycetes</taxon>
        <taxon>Peronosporales</taxon>
        <taxon>Peronosporaceae</taxon>
        <taxon>Phytophthora</taxon>
    </lineage>
</organism>
<dbReference type="EMBL" id="BSXW01000650">
    <property type="protein sequence ID" value="GMF27209.1"/>
    <property type="molecule type" value="Genomic_DNA"/>
</dbReference>
<evidence type="ECO:0000256" key="7">
    <source>
        <dbReference type="ARBA" id="ARBA00023017"/>
    </source>
</evidence>
<keyword evidence="7 10" id="KW-0243">Dynein</keyword>
<reference evidence="11" key="1">
    <citation type="submission" date="2023-04" db="EMBL/GenBank/DDBJ databases">
        <title>Phytophthora lilii NBRC 32176.</title>
        <authorList>
            <person name="Ichikawa N."/>
            <person name="Sato H."/>
            <person name="Tonouchi N."/>
        </authorList>
    </citation>
    <scope>NUCLEOTIDE SEQUENCE</scope>
    <source>
        <strain evidence="11">NBRC 32176</strain>
    </source>
</reference>
<dbReference type="GO" id="GO:0000226">
    <property type="term" value="P:microtubule cytoskeleton organization"/>
    <property type="evidence" value="ECO:0007669"/>
    <property type="project" value="TreeGrafter"/>
</dbReference>
<protein>
    <recommendedName>
        <fullName evidence="10">Dynein light intermediate chain</fullName>
    </recommendedName>
</protein>
<dbReference type="GO" id="GO:0007018">
    <property type="term" value="P:microtubule-based movement"/>
    <property type="evidence" value="ECO:0007669"/>
    <property type="project" value="InterPro"/>
</dbReference>
<comment type="subcellular location">
    <subcellularLocation>
        <location evidence="1 10">Cytoplasm</location>
        <location evidence="1 10">Cytoskeleton</location>
    </subcellularLocation>
</comment>
<dbReference type="OrthoDB" id="27603at2759"/>
<dbReference type="GO" id="GO:0005874">
    <property type="term" value="C:microtubule"/>
    <property type="evidence" value="ECO:0007669"/>
    <property type="project" value="UniProtKB-KW"/>
</dbReference>
<keyword evidence="3 10" id="KW-0963">Cytoplasm</keyword>
<evidence type="ECO:0000256" key="6">
    <source>
        <dbReference type="ARBA" id="ARBA00022840"/>
    </source>
</evidence>
<keyword evidence="12" id="KW-1185">Reference proteome</keyword>
<keyword evidence="8 10" id="KW-0505">Motor protein</keyword>
<dbReference type="GO" id="GO:0005813">
    <property type="term" value="C:centrosome"/>
    <property type="evidence" value="ECO:0007669"/>
    <property type="project" value="TreeGrafter"/>
</dbReference>
<comment type="caution">
    <text evidence="11">The sequence shown here is derived from an EMBL/GenBank/DDBJ whole genome shotgun (WGS) entry which is preliminary data.</text>
</comment>
<sequence length="184" mass="19829">MSMATGEDLWQQMLRDCSVRSKLPAANLLLVGDAESGKSALLARLDEAKLSGAEAADEAHAVDTLLAFNTLDVLDPRAKESGGDASDRGEAADTAEGGRKLGEFFCRRGADLRGVLQTVAAIVLDLSRPWTIKSSLEQWLSALEGQLLEQINQLAPEARNELYTAIKQHILTYEDPVRSQHGAG</sequence>
<keyword evidence="4 10" id="KW-0493">Microtubule</keyword>
<dbReference type="AlphaFoldDB" id="A0A9W6WTY3"/>
<keyword evidence="2 10" id="KW-0813">Transport</keyword>
<dbReference type="InterPro" id="IPR008467">
    <property type="entry name" value="Dynein1_light_intermed_chain"/>
</dbReference>
<dbReference type="InterPro" id="IPR022780">
    <property type="entry name" value="Dynein_light_int_chain"/>
</dbReference>
<evidence type="ECO:0000256" key="10">
    <source>
        <dbReference type="RuleBase" id="RU366047"/>
    </source>
</evidence>
<evidence type="ECO:0000256" key="2">
    <source>
        <dbReference type="ARBA" id="ARBA00022448"/>
    </source>
</evidence>
<keyword evidence="6 10" id="KW-0067">ATP-binding</keyword>
<comment type="function">
    <text evidence="10">Acts as one of several non-catalytic accessory components of the cytoplasmic dynein 1 complex that are thought to be involved in linking dynein to cargos and to adapter proteins that regulate dynein function. Cytoplasmic dynein 1 acts as a motor for the intracellular retrograde motility of vesicles and organelles along microtubules. May play a role in binding dynein to membranous organelles or chromosomes.</text>
</comment>
<gene>
    <name evidence="11" type="ORF">Plil01_001137400</name>
</gene>
<dbReference type="PANTHER" id="PTHR12688:SF0">
    <property type="entry name" value="DYNEIN LIGHT INTERMEDIATE CHAIN"/>
    <property type="match status" value="1"/>
</dbReference>
<evidence type="ECO:0000256" key="9">
    <source>
        <dbReference type="ARBA" id="ARBA00023212"/>
    </source>
</evidence>
<evidence type="ECO:0000256" key="8">
    <source>
        <dbReference type="ARBA" id="ARBA00023175"/>
    </source>
</evidence>
<name>A0A9W6WTY3_9STRA</name>
<evidence type="ECO:0000313" key="12">
    <source>
        <dbReference type="Proteomes" id="UP001165083"/>
    </source>
</evidence>
<dbReference type="GO" id="GO:0045504">
    <property type="term" value="F:dynein heavy chain binding"/>
    <property type="evidence" value="ECO:0007669"/>
    <property type="project" value="TreeGrafter"/>
</dbReference>
<accession>A0A9W6WTY3</accession>
<comment type="subunit">
    <text evidence="10">Homodimer. The cytoplasmic dynein 1 complex consists of two catalytic heavy chains (HCs) and a number of non-catalytic subunits presented by intermediate chains (ICs).</text>
</comment>
<evidence type="ECO:0000256" key="5">
    <source>
        <dbReference type="ARBA" id="ARBA00022741"/>
    </source>
</evidence>
<keyword evidence="5 10" id="KW-0547">Nucleotide-binding</keyword>
<evidence type="ECO:0000256" key="4">
    <source>
        <dbReference type="ARBA" id="ARBA00022701"/>
    </source>
</evidence>
<dbReference type="Proteomes" id="UP001165083">
    <property type="component" value="Unassembled WGS sequence"/>
</dbReference>
<proteinExistence type="inferred from homology"/>
<evidence type="ECO:0000256" key="1">
    <source>
        <dbReference type="ARBA" id="ARBA00004245"/>
    </source>
</evidence>